<keyword evidence="2" id="KW-0507">mRNA processing</keyword>
<evidence type="ECO:0000259" key="5">
    <source>
        <dbReference type="Pfam" id="PF11935"/>
    </source>
</evidence>
<feature type="domain" description="Symplekin C-terminal" evidence="6">
    <location>
        <begin position="883"/>
        <end position="1061"/>
    </location>
</feature>
<dbReference type="PANTHER" id="PTHR15245:SF20">
    <property type="entry name" value="SYMPLEKIN"/>
    <property type="match status" value="1"/>
</dbReference>
<keyword evidence="8" id="KW-1185">Reference proteome</keyword>
<dbReference type="EMBL" id="CAJPWZ010002592">
    <property type="protein sequence ID" value="CAG2241636.1"/>
    <property type="molecule type" value="Genomic_DNA"/>
</dbReference>
<accession>A0A8S3UK97</accession>
<dbReference type="SUPFAM" id="SSF48371">
    <property type="entry name" value="ARM repeat"/>
    <property type="match status" value="1"/>
</dbReference>
<feature type="domain" description="Symplekin/Pta1 N-terminal" evidence="5">
    <location>
        <begin position="119"/>
        <end position="346"/>
    </location>
</feature>
<protein>
    <submittedName>
        <fullName evidence="7">SYMPK</fullName>
    </submittedName>
</protein>
<evidence type="ECO:0000256" key="1">
    <source>
        <dbReference type="ARBA" id="ARBA00004123"/>
    </source>
</evidence>
<dbReference type="InterPro" id="IPR022075">
    <property type="entry name" value="Symplekin_C"/>
</dbReference>
<feature type="region of interest" description="Disordered" evidence="4">
    <location>
        <begin position="463"/>
        <end position="495"/>
    </location>
</feature>
<dbReference type="AlphaFoldDB" id="A0A8S3UK97"/>
<dbReference type="InterPro" id="IPR011989">
    <property type="entry name" value="ARM-like"/>
</dbReference>
<feature type="compositionally biased region" description="Basic and acidic residues" evidence="4">
    <location>
        <begin position="1157"/>
        <end position="1222"/>
    </location>
</feature>
<feature type="compositionally biased region" description="Basic and acidic residues" evidence="4">
    <location>
        <begin position="1240"/>
        <end position="1252"/>
    </location>
</feature>
<dbReference type="InterPro" id="IPR032460">
    <property type="entry name" value="Symplekin/Pta1_N"/>
</dbReference>
<dbReference type="Pfam" id="PF11935">
    <property type="entry name" value="SYMPK_PTA1_N"/>
    <property type="match status" value="1"/>
</dbReference>
<dbReference type="Gene3D" id="1.25.10.10">
    <property type="entry name" value="Leucine-rich Repeat Variant"/>
    <property type="match status" value="1"/>
</dbReference>
<feature type="region of interest" description="Disordered" evidence="4">
    <location>
        <begin position="340"/>
        <end position="359"/>
    </location>
</feature>
<gene>
    <name evidence="7" type="ORF">MEDL_53884</name>
</gene>
<keyword evidence="3" id="KW-0539">Nucleus</keyword>
<reference evidence="7" key="1">
    <citation type="submission" date="2021-03" db="EMBL/GenBank/DDBJ databases">
        <authorList>
            <person name="Bekaert M."/>
        </authorList>
    </citation>
    <scope>NUCLEOTIDE SEQUENCE</scope>
</reference>
<dbReference type="InterPro" id="IPR016024">
    <property type="entry name" value="ARM-type_fold"/>
</dbReference>
<dbReference type="InterPro" id="IPR021850">
    <property type="entry name" value="Symplekin/Pta1"/>
</dbReference>
<feature type="compositionally biased region" description="Basic and acidic residues" evidence="4">
    <location>
        <begin position="340"/>
        <end position="351"/>
    </location>
</feature>
<evidence type="ECO:0000259" key="6">
    <source>
        <dbReference type="Pfam" id="PF12295"/>
    </source>
</evidence>
<proteinExistence type="predicted"/>
<dbReference type="GO" id="GO:0005847">
    <property type="term" value="C:mRNA cleavage and polyadenylation specificity factor complex"/>
    <property type="evidence" value="ECO:0007669"/>
    <property type="project" value="TreeGrafter"/>
</dbReference>
<comment type="subcellular location">
    <subcellularLocation>
        <location evidence="1">Nucleus</location>
    </subcellularLocation>
</comment>
<dbReference type="GO" id="GO:0006397">
    <property type="term" value="P:mRNA processing"/>
    <property type="evidence" value="ECO:0007669"/>
    <property type="project" value="UniProtKB-KW"/>
</dbReference>
<evidence type="ECO:0000313" key="7">
    <source>
        <dbReference type="EMBL" id="CAG2241636.1"/>
    </source>
</evidence>
<feature type="region of interest" description="Disordered" evidence="4">
    <location>
        <begin position="1093"/>
        <end position="1119"/>
    </location>
</feature>
<dbReference type="PANTHER" id="PTHR15245">
    <property type="entry name" value="SYMPLEKIN-RELATED"/>
    <property type="match status" value="1"/>
</dbReference>
<comment type="caution">
    <text evidence="7">The sequence shown here is derived from an EMBL/GenBank/DDBJ whole genome shotgun (WGS) entry which is preliminary data.</text>
</comment>
<dbReference type="Pfam" id="PF12295">
    <property type="entry name" value="Symplekin_C"/>
    <property type="match status" value="1"/>
</dbReference>
<feature type="compositionally biased region" description="Polar residues" evidence="4">
    <location>
        <begin position="485"/>
        <end position="495"/>
    </location>
</feature>
<feature type="compositionally biased region" description="Basic and acidic residues" evidence="4">
    <location>
        <begin position="465"/>
        <end position="481"/>
    </location>
</feature>
<organism evidence="7 8">
    <name type="scientific">Mytilus edulis</name>
    <name type="common">Blue mussel</name>
    <dbReference type="NCBI Taxonomy" id="6550"/>
    <lineage>
        <taxon>Eukaryota</taxon>
        <taxon>Metazoa</taxon>
        <taxon>Spiralia</taxon>
        <taxon>Lophotrochozoa</taxon>
        <taxon>Mollusca</taxon>
        <taxon>Bivalvia</taxon>
        <taxon>Autobranchia</taxon>
        <taxon>Pteriomorphia</taxon>
        <taxon>Mytilida</taxon>
        <taxon>Mytiloidea</taxon>
        <taxon>Mytilidae</taxon>
        <taxon>Mytilinae</taxon>
        <taxon>Mytilus</taxon>
    </lineage>
</organism>
<sequence length="1252" mass="142460">MSAESQPTPLSTAAQFFMDEEEGSTSTYDRVVELVNQATLMQKDVQKIGNLRQVQELIVHKEPGLLDNFLEEMLAFQSDKGNEVRKFIVSFIEEACKKEPDLLGKCMPCLQVLLQDENVNVQKKTILVLPNIYRTIVWWLIKSKPGNDEEKSFVWESMKAMKNKMYELIDSENDGIRTHVVKFFEGYVLALSRKTSESEVPKGMTPEKALTLDDIPNEHKFLKLKRLEEEGAKGFDIMLRFQASPHISSINLMTVMGSITTIAKQRPDYFSKVVQAFEALQVNLPPTLAKSQVSSVRKNLKMHMLSLLRHPASQDYIPQITTLLTDLGATNSEVMKSMPKIDESRKRKAEEASAPAKKAKVEIEQEEDYLTTPFVERGTTSVIKQKPADLQHTAIDITSNDLYERLTPHNVADLVLISMVMLPETMPAHFQSTYTPIAAAGTEAQKKHMARLLATQLTTAGMGKGIREVQKQQSDTSKEDGSASPEYQPTSPKQTIQTVVGGLTAQEIEDHIISRPSMPAPMLPVKRGIKIFKLGAITQPLDRDRLDNMTASAFKRILKAEKNAAKGNALQARTKLLASLTSQFGGELKNLLQEYIFEDLRTHSDLAFAWLYQEYANCQGFCASSLGNERLSMASYDECLTRLLSGLMERPEHPTQGLFHRLLLEAPAITDNALEILRRFFVDESKVVGGMNTLKDLILTRPEHRLRFLGILLESCSHEKPEVRGVAIRVTKKLYENENLCGPIEKYAQRTLKLLLDPKPPPEIFGNLRNKEFIPDAWTEDVIKMCLYLYLGLLPCNHKLIHELAVIYTGAIADIKRTILRTLETPVKGMGMQSPELLTLVESCPKGAETLVTRVIHILTDKATPSPELVERVRDLYHKRVPDVRFLIPVLNGLTKSEVIAALSKLIKLNPIVVKEVFNRLLGHGDAAYNSPLSPVELLIALHNIDPTKCDMKTIIKATNLCFSEKNIYTQEVLAVVMKTLMEQTPIPTLFMRTVLQSLSMYPRIIGFVLNILQRLITKQVWKQKKVWEGFIRCCQRTKPQSFAVMLQLPAPQLKSVFDTCPELREPLLDHVNTFTAHQKACIPRTIMNVLEKDPEEEKRKQEEKRNIEEGQNFIMLQPHQIKLEKSDSFEPSSQFMPPPKDVTEIRTVQVLNDGNRNMDGDRQRQEAEKQRSSEEIQQDDDRRKRDDDRRKEDERRKRDEKRSTDPRRVKSDRDVMMRDVSPENTLAIAEEPMDTTDSSSRRESRRDRPRH</sequence>
<evidence type="ECO:0000256" key="2">
    <source>
        <dbReference type="ARBA" id="ARBA00022664"/>
    </source>
</evidence>
<evidence type="ECO:0000313" key="8">
    <source>
        <dbReference type="Proteomes" id="UP000683360"/>
    </source>
</evidence>
<evidence type="ECO:0000256" key="4">
    <source>
        <dbReference type="SAM" id="MobiDB-lite"/>
    </source>
</evidence>
<evidence type="ECO:0000256" key="3">
    <source>
        <dbReference type="ARBA" id="ARBA00023242"/>
    </source>
</evidence>
<dbReference type="Proteomes" id="UP000683360">
    <property type="component" value="Unassembled WGS sequence"/>
</dbReference>
<feature type="compositionally biased region" description="Basic and acidic residues" evidence="4">
    <location>
        <begin position="1093"/>
        <end position="1109"/>
    </location>
</feature>
<dbReference type="OrthoDB" id="331600at2759"/>
<feature type="region of interest" description="Disordered" evidence="4">
    <location>
        <begin position="1151"/>
        <end position="1252"/>
    </location>
</feature>
<name>A0A8S3UK97_MYTED</name>